<dbReference type="PANTHER" id="PTHR43132">
    <property type="entry name" value="ARSENICAL RESISTANCE OPERON REPRESSOR ARSR-RELATED"/>
    <property type="match status" value="1"/>
</dbReference>
<dbReference type="PANTHER" id="PTHR43132:SF2">
    <property type="entry name" value="ARSENICAL RESISTANCE OPERON REPRESSOR ARSR-RELATED"/>
    <property type="match status" value="1"/>
</dbReference>
<dbReference type="Pfam" id="PF12840">
    <property type="entry name" value="HTH_20"/>
    <property type="match status" value="1"/>
</dbReference>
<dbReference type="GO" id="GO:0003677">
    <property type="term" value="F:DNA binding"/>
    <property type="evidence" value="ECO:0007669"/>
    <property type="project" value="UniProtKB-KW"/>
</dbReference>
<evidence type="ECO:0000256" key="3">
    <source>
        <dbReference type="ARBA" id="ARBA00023163"/>
    </source>
</evidence>
<dbReference type="AlphaFoldDB" id="A0A1H8D448"/>
<evidence type="ECO:0000313" key="5">
    <source>
        <dbReference type="EMBL" id="SEN01945.1"/>
    </source>
</evidence>
<dbReference type="Gene3D" id="1.10.10.10">
    <property type="entry name" value="Winged helix-like DNA-binding domain superfamily/Winged helix DNA-binding domain"/>
    <property type="match status" value="1"/>
</dbReference>
<reference evidence="5 6" key="1">
    <citation type="submission" date="2016-10" db="EMBL/GenBank/DDBJ databases">
        <authorList>
            <person name="de Groot N.N."/>
        </authorList>
    </citation>
    <scope>NUCLEOTIDE SEQUENCE [LARGE SCALE GENOMIC DNA]</scope>
    <source>
        <strain evidence="5 6">DSM 15123</strain>
    </source>
</reference>
<dbReference type="InterPro" id="IPR001845">
    <property type="entry name" value="HTH_ArsR_DNA-bd_dom"/>
</dbReference>
<protein>
    <submittedName>
        <fullName evidence="5">DNA-binding transcriptional regulator, ArsR family</fullName>
    </submittedName>
</protein>
<dbReference type="GO" id="GO:0003700">
    <property type="term" value="F:DNA-binding transcription factor activity"/>
    <property type="evidence" value="ECO:0007669"/>
    <property type="project" value="InterPro"/>
</dbReference>
<evidence type="ECO:0000259" key="4">
    <source>
        <dbReference type="PROSITE" id="PS50987"/>
    </source>
</evidence>
<accession>A0A1H8D448</accession>
<dbReference type="SMART" id="SM00418">
    <property type="entry name" value="HTH_ARSR"/>
    <property type="match status" value="1"/>
</dbReference>
<feature type="domain" description="HTH arsR-type" evidence="4">
    <location>
        <begin position="1"/>
        <end position="95"/>
    </location>
</feature>
<dbReference type="SUPFAM" id="SSF46785">
    <property type="entry name" value="Winged helix' DNA-binding domain"/>
    <property type="match status" value="1"/>
</dbReference>
<gene>
    <name evidence="5" type="ORF">SAMN02745977_00174</name>
</gene>
<proteinExistence type="predicted"/>
<dbReference type="PROSITE" id="PS50987">
    <property type="entry name" value="HTH_ARSR_2"/>
    <property type="match status" value="1"/>
</dbReference>
<name>A0A1H8D448_9BURK</name>
<keyword evidence="1" id="KW-0805">Transcription regulation</keyword>
<keyword evidence="6" id="KW-1185">Reference proteome</keyword>
<dbReference type="RefSeq" id="WP_091812857.1">
    <property type="nucleotide sequence ID" value="NZ_FOCW01000001.1"/>
</dbReference>
<dbReference type="EMBL" id="FOCW01000001">
    <property type="protein sequence ID" value="SEN01945.1"/>
    <property type="molecule type" value="Genomic_DNA"/>
</dbReference>
<keyword evidence="2 5" id="KW-0238">DNA-binding</keyword>
<dbReference type="Proteomes" id="UP000199531">
    <property type="component" value="Unassembled WGS sequence"/>
</dbReference>
<dbReference type="InterPro" id="IPR036390">
    <property type="entry name" value="WH_DNA-bd_sf"/>
</dbReference>
<evidence type="ECO:0000256" key="1">
    <source>
        <dbReference type="ARBA" id="ARBA00023015"/>
    </source>
</evidence>
<dbReference type="InterPro" id="IPR011991">
    <property type="entry name" value="ArsR-like_HTH"/>
</dbReference>
<dbReference type="CDD" id="cd00090">
    <property type="entry name" value="HTH_ARSR"/>
    <property type="match status" value="1"/>
</dbReference>
<dbReference type="OrthoDB" id="5297460at2"/>
<sequence>MNTEQATLVLDALASGPRLEIFRLLVRTGPQGLVAGEVASALGLPATNLSFHAKALTQAGLLSVEQEGRYQRYRAQIPLMLDLIAYLTEECCAGHPEQCAGMREASGCAPDMLPPLASRTVDAAS</sequence>
<keyword evidence="3" id="KW-0804">Transcription</keyword>
<dbReference type="InterPro" id="IPR051011">
    <property type="entry name" value="Metal_resp_trans_reg"/>
</dbReference>
<dbReference type="InterPro" id="IPR036388">
    <property type="entry name" value="WH-like_DNA-bd_sf"/>
</dbReference>
<dbReference type="STRING" id="1121117.SAMN02745977_00174"/>
<dbReference type="PRINTS" id="PR00778">
    <property type="entry name" value="HTHARSR"/>
</dbReference>
<organism evidence="5 6">
    <name type="scientific">Brachymonas denitrificans DSM 15123</name>
    <dbReference type="NCBI Taxonomy" id="1121117"/>
    <lineage>
        <taxon>Bacteria</taxon>
        <taxon>Pseudomonadati</taxon>
        <taxon>Pseudomonadota</taxon>
        <taxon>Betaproteobacteria</taxon>
        <taxon>Burkholderiales</taxon>
        <taxon>Comamonadaceae</taxon>
        <taxon>Brachymonas</taxon>
    </lineage>
</organism>
<evidence type="ECO:0000313" key="6">
    <source>
        <dbReference type="Proteomes" id="UP000199531"/>
    </source>
</evidence>
<evidence type="ECO:0000256" key="2">
    <source>
        <dbReference type="ARBA" id="ARBA00023125"/>
    </source>
</evidence>